<dbReference type="AlphaFoldDB" id="A0AAU7ZTL2"/>
<dbReference type="Pfam" id="PF14602">
    <property type="entry name" value="Hexapep_2"/>
    <property type="match status" value="1"/>
</dbReference>
<reference evidence="5" key="1">
    <citation type="submission" date="2023-08" db="EMBL/GenBank/DDBJ databases">
        <authorList>
            <person name="Messyasz A."/>
            <person name="Mannisto M.K."/>
            <person name="Kerkhof L.J."/>
            <person name="Haggblom M."/>
        </authorList>
    </citation>
    <scope>NUCLEOTIDE SEQUENCE</scope>
    <source>
        <strain evidence="5">X5P6</strain>
    </source>
</reference>
<reference evidence="5" key="2">
    <citation type="journal article" date="2024" name="Environ. Microbiol.">
        <title>Genome analysis and description of Tunturibacter gen. nov. expands the diversity of Terriglobia in tundra soils.</title>
        <authorList>
            <person name="Messyasz A."/>
            <person name="Mannisto M.K."/>
            <person name="Kerkhof L.J."/>
            <person name="Haggblom M.M."/>
        </authorList>
    </citation>
    <scope>NUCLEOTIDE SEQUENCE</scope>
    <source>
        <strain evidence="5">X5P6</strain>
    </source>
</reference>
<dbReference type="PROSITE" id="PS00101">
    <property type="entry name" value="HEXAPEP_TRANSFERASES"/>
    <property type="match status" value="1"/>
</dbReference>
<dbReference type="SUPFAM" id="SSF51161">
    <property type="entry name" value="Trimeric LpxA-like enzymes"/>
    <property type="match status" value="1"/>
</dbReference>
<dbReference type="RefSeq" id="WP_353065284.1">
    <property type="nucleotide sequence ID" value="NZ_CP132942.1"/>
</dbReference>
<evidence type="ECO:0000256" key="3">
    <source>
        <dbReference type="ARBA" id="ARBA00022737"/>
    </source>
</evidence>
<protein>
    <submittedName>
        <fullName evidence="5">Acyltransferase</fullName>
        <ecNumber evidence="5">2.3.1.-</ecNumber>
    </submittedName>
</protein>
<accession>A0AAU7ZTL2</accession>
<comment type="similarity">
    <text evidence="1">Belongs to the transferase hexapeptide repeat family.</text>
</comment>
<dbReference type="PANTHER" id="PTHR23416">
    <property type="entry name" value="SIALIC ACID SYNTHASE-RELATED"/>
    <property type="match status" value="1"/>
</dbReference>
<keyword evidence="2 5" id="KW-0808">Transferase</keyword>
<evidence type="ECO:0000256" key="2">
    <source>
        <dbReference type="ARBA" id="ARBA00022679"/>
    </source>
</evidence>
<dbReference type="EC" id="2.3.1.-" evidence="5"/>
<dbReference type="InterPro" id="IPR051159">
    <property type="entry name" value="Hexapeptide_acetyltransf"/>
</dbReference>
<name>A0AAU7ZTL2_9BACT</name>
<keyword evidence="3" id="KW-0677">Repeat</keyword>
<dbReference type="InterPro" id="IPR011004">
    <property type="entry name" value="Trimer_LpxA-like_sf"/>
</dbReference>
<evidence type="ECO:0000256" key="4">
    <source>
        <dbReference type="ARBA" id="ARBA00023315"/>
    </source>
</evidence>
<proteinExistence type="inferred from homology"/>
<dbReference type="EMBL" id="CP132942">
    <property type="protein sequence ID" value="XCB34288.1"/>
    <property type="molecule type" value="Genomic_DNA"/>
</dbReference>
<dbReference type="PANTHER" id="PTHR23416:SF23">
    <property type="entry name" value="ACETYLTRANSFERASE C18B11.09C-RELATED"/>
    <property type="match status" value="1"/>
</dbReference>
<organism evidence="5">
    <name type="scientific">Tunturiibacter psychrotolerans</name>
    <dbReference type="NCBI Taxonomy" id="3069686"/>
    <lineage>
        <taxon>Bacteria</taxon>
        <taxon>Pseudomonadati</taxon>
        <taxon>Acidobacteriota</taxon>
        <taxon>Terriglobia</taxon>
        <taxon>Terriglobales</taxon>
        <taxon>Acidobacteriaceae</taxon>
        <taxon>Tunturiibacter</taxon>
    </lineage>
</organism>
<dbReference type="GO" id="GO:0008374">
    <property type="term" value="F:O-acyltransferase activity"/>
    <property type="evidence" value="ECO:0007669"/>
    <property type="project" value="TreeGrafter"/>
</dbReference>
<dbReference type="KEGG" id="tpsc:RBB77_05165"/>
<keyword evidence="4 5" id="KW-0012">Acyltransferase</keyword>
<gene>
    <name evidence="5" type="ORF">RBB77_05165</name>
</gene>
<dbReference type="InterPro" id="IPR001451">
    <property type="entry name" value="Hexapep"/>
</dbReference>
<evidence type="ECO:0000256" key="1">
    <source>
        <dbReference type="ARBA" id="ARBA00007274"/>
    </source>
</evidence>
<dbReference type="CDD" id="cd04647">
    <property type="entry name" value="LbH_MAT_like"/>
    <property type="match status" value="1"/>
</dbReference>
<dbReference type="Pfam" id="PF00132">
    <property type="entry name" value="Hexapep"/>
    <property type="match status" value="1"/>
</dbReference>
<dbReference type="InterPro" id="IPR018357">
    <property type="entry name" value="Hexapep_transf_CS"/>
</dbReference>
<dbReference type="Gene3D" id="2.160.10.10">
    <property type="entry name" value="Hexapeptide repeat proteins"/>
    <property type="match status" value="1"/>
</dbReference>
<sequence length="202" mass="21748">MSTLFKLAHKVYGAFSRLIEKAEFLHKKESCILEQGAHLYPSSRIENNQAKRESIVIAAHSQILGQLLVLGHGGTIKIGESCFVGENSRIWSAESIAIGNRVLISHNVNIHDHNAHSLSAERRSLHIKKIFSTGHPTHLEDVASAPIVIEDDAWIGFNSSILKGVRIGRGAIVGAATVVTKDVPAYAIVAGNPAKIIGNATP</sequence>
<dbReference type="GO" id="GO:0005829">
    <property type="term" value="C:cytosol"/>
    <property type="evidence" value="ECO:0007669"/>
    <property type="project" value="TreeGrafter"/>
</dbReference>
<evidence type="ECO:0000313" key="5">
    <source>
        <dbReference type="EMBL" id="XCB34288.1"/>
    </source>
</evidence>